<gene>
    <name evidence="2" type="ORF">QYG89_16570</name>
</gene>
<comment type="caution">
    <text evidence="2">The sequence shown here is derived from an EMBL/GenBank/DDBJ whole genome shotgun (WGS) entry which is preliminary data.</text>
</comment>
<keyword evidence="3" id="KW-1185">Reference proteome</keyword>
<dbReference type="EMBL" id="JAUIYO010000028">
    <property type="protein sequence ID" value="MFK2827232.1"/>
    <property type="molecule type" value="Genomic_DNA"/>
</dbReference>
<organism evidence="2 3">
    <name type="scientific">Bacillus lumedeiriae</name>
    <dbReference type="NCBI Taxonomy" id="3058829"/>
    <lineage>
        <taxon>Bacteria</taxon>
        <taxon>Bacillati</taxon>
        <taxon>Bacillota</taxon>
        <taxon>Bacilli</taxon>
        <taxon>Bacillales</taxon>
        <taxon>Bacillaceae</taxon>
        <taxon>Bacillus</taxon>
    </lineage>
</organism>
<dbReference type="PROSITE" id="PS51257">
    <property type="entry name" value="PROKAR_LIPOPROTEIN"/>
    <property type="match status" value="1"/>
</dbReference>
<evidence type="ECO:0000313" key="3">
    <source>
        <dbReference type="Proteomes" id="UP001619911"/>
    </source>
</evidence>
<dbReference type="InterPro" id="IPR025623">
    <property type="entry name" value="YusW"/>
</dbReference>
<feature type="region of interest" description="Disordered" evidence="1">
    <location>
        <begin position="23"/>
        <end position="50"/>
    </location>
</feature>
<proteinExistence type="predicted"/>
<reference evidence="2 3" key="1">
    <citation type="submission" date="2023-07" db="EMBL/GenBank/DDBJ databases">
        <title>Bacillus lucianemedeirus sp. nov, a new species isolated from an immunobiological production facility.</title>
        <authorList>
            <person name="Costa L.V."/>
            <person name="Miranda R.V.S.L."/>
            <person name="Brandao M.L.L."/>
            <person name="Reis C.M.F."/>
            <person name="Frazao A.M."/>
            <person name="Cruz F.V."/>
            <person name="Baio P.V.P."/>
            <person name="Veras J.F.C."/>
            <person name="Ramos J.N."/>
            <person name="Vieira V."/>
        </authorList>
    </citation>
    <scope>NUCLEOTIDE SEQUENCE [LARGE SCALE GENOMIC DNA]</scope>
    <source>
        <strain evidence="2 3">B190/17</strain>
    </source>
</reference>
<name>A0ABW8ICJ4_9BACI</name>
<accession>A0ABW8ICJ4</accession>
<sequence>MGYKTVISSLLIIGMLQGCNANDKDHVSSPPKNAPVEKENNTANQKNAGRNKEDLFNFTSFDLDVDYNNKQSYDVDYENEPEAMDAKIEDTVTNNTLRGNEAFDQLKPIFEKLTFDKETPDDQVIDEVLKAFSLKTDYNKFELAVEFTDGTKKEYEKIVQ</sequence>
<dbReference type="Proteomes" id="UP001619911">
    <property type="component" value="Unassembled WGS sequence"/>
</dbReference>
<protein>
    <submittedName>
        <fullName evidence="2">YusW family protein</fullName>
    </submittedName>
</protein>
<evidence type="ECO:0000256" key="1">
    <source>
        <dbReference type="SAM" id="MobiDB-lite"/>
    </source>
</evidence>
<evidence type="ECO:0000313" key="2">
    <source>
        <dbReference type="EMBL" id="MFK2827232.1"/>
    </source>
</evidence>
<dbReference type="RefSeq" id="WP_404319305.1">
    <property type="nucleotide sequence ID" value="NZ_JAUIYO010000028.1"/>
</dbReference>
<dbReference type="Pfam" id="PF14039">
    <property type="entry name" value="YusW"/>
    <property type="match status" value="1"/>
</dbReference>